<keyword evidence="4" id="KW-1185">Reference proteome</keyword>
<feature type="chain" id="PRO_5012448280" evidence="1">
    <location>
        <begin position="25"/>
        <end position="423"/>
    </location>
</feature>
<evidence type="ECO:0000259" key="2">
    <source>
        <dbReference type="Pfam" id="PF00656"/>
    </source>
</evidence>
<dbReference type="GO" id="GO:0006508">
    <property type="term" value="P:proteolysis"/>
    <property type="evidence" value="ECO:0007669"/>
    <property type="project" value="InterPro"/>
</dbReference>
<dbReference type="Pfam" id="PF00656">
    <property type="entry name" value="Peptidase_C14"/>
    <property type="match status" value="1"/>
</dbReference>
<dbReference type="RefSeq" id="WP_097132110.1">
    <property type="nucleotide sequence ID" value="NZ_OCNH01000010.1"/>
</dbReference>
<name>A0A286GW21_9BACT</name>
<dbReference type="InterPro" id="IPR029030">
    <property type="entry name" value="Caspase-like_dom_sf"/>
</dbReference>
<reference evidence="4" key="1">
    <citation type="submission" date="2017-09" db="EMBL/GenBank/DDBJ databases">
        <authorList>
            <person name="Varghese N."/>
            <person name="Submissions S."/>
        </authorList>
    </citation>
    <scope>NUCLEOTIDE SEQUENCE [LARGE SCALE GENOMIC DNA]</scope>
    <source>
        <strain evidence="4">DSM 29961</strain>
    </source>
</reference>
<feature type="domain" description="Peptidase C14 caspase" evidence="2">
    <location>
        <begin position="81"/>
        <end position="268"/>
    </location>
</feature>
<gene>
    <name evidence="3" type="ORF">SAMN06269250_0128</name>
</gene>
<dbReference type="InterPro" id="IPR011600">
    <property type="entry name" value="Pept_C14_caspase"/>
</dbReference>
<dbReference type="Gene3D" id="3.40.50.1460">
    <property type="match status" value="1"/>
</dbReference>
<accession>A0A286GW21</accession>
<dbReference type="OrthoDB" id="976354at2"/>
<proteinExistence type="predicted"/>
<dbReference type="Proteomes" id="UP000219452">
    <property type="component" value="Unassembled WGS sequence"/>
</dbReference>
<protein>
    <submittedName>
        <fullName evidence="3">Caspase domain-containing protein</fullName>
    </submittedName>
</protein>
<dbReference type="AlphaFoldDB" id="A0A286GW21"/>
<dbReference type="GO" id="GO:0004197">
    <property type="term" value="F:cysteine-type endopeptidase activity"/>
    <property type="evidence" value="ECO:0007669"/>
    <property type="project" value="InterPro"/>
</dbReference>
<organism evidence="3 4">
    <name type="scientific">Spirosoma fluviale</name>
    <dbReference type="NCBI Taxonomy" id="1597977"/>
    <lineage>
        <taxon>Bacteria</taxon>
        <taxon>Pseudomonadati</taxon>
        <taxon>Bacteroidota</taxon>
        <taxon>Cytophagia</taxon>
        <taxon>Cytophagales</taxon>
        <taxon>Cytophagaceae</taxon>
        <taxon>Spirosoma</taxon>
    </lineage>
</organism>
<evidence type="ECO:0000256" key="1">
    <source>
        <dbReference type="SAM" id="SignalP"/>
    </source>
</evidence>
<feature type="signal peptide" evidence="1">
    <location>
        <begin position="1"/>
        <end position="24"/>
    </location>
</feature>
<evidence type="ECO:0000313" key="3">
    <source>
        <dbReference type="EMBL" id="SOD99720.1"/>
    </source>
</evidence>
<dbReference type="SUPFAM" id="SSF52129">
    <property type="entry name" value="Caspase-like"/>
    <property type="match status" value="1"/>
</dbReference>
<dbReference type="EMBL" id="OCNH01000010">
    <property type="protein sequence ID" value="SOD99720.1"/>
    <property type="molecule type" value="Genomic_DNA"/>
</dbReference>
<keyword evidence="1" id="KW-0732">Signal</keyword>
<evidence type="ECO:0000313" key="4">
    <source>
        <dbReference type="Proteomes" id="UP000219452"/>
    </source>
</evidence>
<sequence length="423" mass="47602">MMPFRVITYFFSCLVCLLCLPAWGQTLHFLVFTDTDDPDIGGATLKTHTYLVNDLAPAIAKQAGLALNLSNHFGGHCRVNELDETISQLKAGPDDVIFFYFVGHGWNSRLNDYPSLIFGNANTDRTSLETASRNLLDIYQQLRARNARLTIAIGEACNKERSDEPPLTSGRAVEIMKNTTYNPQRFQRLFRNYRGGFVMSSSKRGQFSHSDPKGGWMSVSWQNAVRQQMADGQTGPATWDKLLKDVVQQTESLARANGDPQNPQIKNDLIDCPTCQKAPPTPTGPPVAPPNGPCPPVNSYVNETALAGIREDLPLLQEMYENIDSKNANAYAAQFLHFYENQKPFYDNLGDVIFYKASQLPEHCRPEFERSSKWVQESTEEITDRYDSVQKYALKPLQLAAQARSELPSLIERLKEILKKLDK</sequence>